<comment type="similarity">
    <text evidence="2">Belongs to the nucleoporin NSP1/NUP62 family.</text>
</comment>
<dbReference type="GO" id="GO:0005543">
    <property type="term" value="F:phospholipid binding"/>
    <property type="evidence" value="ECO:0007669"/>
    <property type="project" value="TreeGrafter"/>
</dbReference>
<evidence type="ECO:0000256" key="7">
    <source>
        <dbReference type="ARBA" id="ARBA00023132"/>
    </source>
</evidence>
<reference evidence="12" key="1">
    <citation type="submission" date="2021-12" db="EMBL/GenBank/DDBJ databases">
        <authorList>
            <person name="King R."/>
        </authorList>
    </citation>
    <scope>NUCLEOTIDE SEQUENCE</scope>
</reference>
<evidence type="ECO:0000256" key="6">
    <source>
        <dbReference type="ARBA" id="ARBA00023010"/>
    </source>
</evidence>
<dbReference type="GO" id="GO:0017056">
    <property type="term" value="F:structural constituent of nuclear pore"/>
    <property type="evidence" value="ECO:0007669"/>
    <property type="project" value="InterPro"/>
</dbReference>
<dbReference type="InterPro" id="IPR026010">
    <property type="entry name" value="NSP1/NUP62"/>
</dbReference>
<dbReference type="FunFam" id="1.20.5.170:FF:000040">
    <property type="entry name" value="Nuclear pore glycoprotein p62"/>
    <property type="match status" value="1"/>
</dbReference>
<proteinExistence type="inferred from homology"/>
<feature type="domain" description="Nucleoporin NSP1-like C-terminal" evidence="11">
    <location>
        <begin position="134"/>
        <end position="233"/>
    </location>
</feature>
<evidence type="ECO:0000256" key="10">
    <source>
        <dbReference type="SAM" id="MobiDB-lite"/>
    </source>
</evidence>
<dbReference type="PANTHER" id="PTHR12084:SF0">
    <property type="entry name" value="NUCLEAR PORE GLYCOPROTEIN P62"/>
    <property type="match status" value="1"/>
</dbReference>
<dbReference type="EMBL" id="OU963869">
    <property type="protein sequence ID" value="CAH0394560.1"/>
    <property type="molecule type" value="Genomic_DNA"/>
</dbReference>
<dbReference type="AlphaFoldDB" id="A0A9P0AMM0"/>
<dbReference type="GO" id="GO:0006405">
    <property type="term" value="P:RNA export from nucleus"/>
    <property type="evidence" value="ECO:0007669"/>
    <property type="project" value="TreeGrafter"/>
</dbReference>
<dbReference type="PANTHER" id="PTHR12084">
    <property type="entry name" value="NUCLEAR PORE GLYCOPROTEIN P62-RELATED"/>
    <property type="match status" value="1"/>
</dbReference>
<dbReference type="KEGG" id="btab:109032626"/>
<keyword evidence="7" id="KW-0906">Nuclear pore complex</keyword>
<protein>
    <recommendedName>
        <fullName evidence="11">Nucleoporin NSP1-like C-terminal domain-containing protein</fullName>
    </recommendedName>
</protein>
<comment type="subcellular location">
    <subcellularLocation>
        <location evidence="1">Nucleus</location>
        <location evidence="1">Nuclear pore complex</location>
    </subcellularLocation>
</comment>
<accession>A0A9P0AMM0</accession>
<evidence type="ECO:0000313" key="13">
    <source>
        <dbReference type="Proteomes" id="UP001152759"/>
    </source>
</evidence>
<evidence type="ECO:0000313" key="12">
    <source>
        <dbReference type="EMBL" id="CAH0394560.1"/>
    </source>
</evidence>
<dbReference type="GO" id="GO:0051028">
    <property type="term" value="P:mRNA transport"/>
    <property type="evidence" value="ECO:0007669"/>
    <property type="project" value="UniProtKB-KW"/>
</dbReference>
<keyword evidence="8" id="KW-0539">Nucleus</keyword>
<evidence type="ECO:0000256" key="2">
    <source>
        <dbReference type="ARBA" id="ARBA00005911"/>
    </source>
</evidence>
<name>A0A9P0AMM0_BEMTA</name>
<sequence length="324" mass="34913">MSFGTSTPTTKPPTLGFAPLGTSAASSMPSFNFSGGGTKPSFSFGSTPASGTTGFSLGGAPAAQTTATQATSTVPTATALTTPATSAAPATQDAAKPGFSLNFSMPAATSSAATTGSSLLPSTTIATSTTTAPSSTPASINFVQLEESINKWTLDLEEQEKTFMNQAAQINTWDHFLIKNADKIVSLNNEVENVKLEQKKLDHELDFILAQQKELEDCLVPLEKELASNNAARDPQRENMYQSAENIDVQLKQMSEDLKEIIEHLNDSNRSQDNSDPIVQIGRILNFHMNSLQWIDQSTLQIQNQLDEITKLHGVYQKDSDRMF</sequence>
<organism evidence="12 13">
    <name type="scientific">Bemisia tabaci</name>
    <name type="common">Sweetpotato whitefly</name>
    <name type="synonym">Aleurodes tabaci</name>
    <dbReference type="NCBI Taxonomy" id="7038"/>
    <lineage>
        <taxon>Eukaryota</taxon>
        <taxon>Metazoa</taxon>
        <taxon>Ecdysozoa</taxon>
        <taxon>Arthropoda</taxon>
        <taxon>Hexapoda</taxon>
        <taxon>Insecta</taxon>
        <taxon>Pterygota</taxon>
        <taxon>Neoptera</taxon>
        <taxon>Paraneoptera</taxon>
        <taxon>Hemiptera</taxon>
        <taxon>Sternorrhyncha</taxon>
        <taxon>Aleyrodoidea</taxon>
        <taxon>Aleyrodidae</taxon>
        <taxon>Aleyrodinae</taxon>
        <taxon>Bemisia</taxon>
    </lineage>
</organism>
<evidence type="ECO:0000256" key="4">
    <source>
        <dbReference type="ARBA" id="ARBA00022816"/>
    </source>
</evidence>
<keyword evidence="5" id="KW-0653">Protein transport</keyword>
<dbReference type="InterPro" id="IPR007758">
    <property type="entry name" value="Nucleoporin_NSP1_C"/>
</dbReference>
<dbReference type="Gene3D" id="1.20.5.170">
    <property type="match status" value="1"/>
</dbReference>
<evidence type="ECO:0000256" key="1">
    <source>
        <dbReference type="ARBA" id="ARBA00004567"/>
    </source>
</evidence>
<gene>
    <name evidence="12" type="ORF">BEMITA_LOCUS12844</name>
</gene>
<keyword evidence="6" id="KW-0811">Translocation</keyword>
<dbReference type="Pfam" id="PF05064">
    <property type="entry name" value="Nsp1_C"/>
    <property type="match status" value="1"/>
</dbReference>
<feature type="region of interest" description="Disordered" evidence="10">
    <location>
        <begin position="1"/>
        <end position="21"/>
    </location>
</feature>
<dbReference type="GO" id="GO:0006606">
    <property type="term" value="P:protein import into nucleus"/>
    <property type="evidence" value="ECO:0007669"/>
    <property type="project" value="TreeGrafter"/>
</dbReference>
<evidence type="ECO:0000259" key="11">
    <source>
        <dbReference type="Pfam" id="PF05064"/>
    </source>
</evidence>
<keyword evidence="3" id="KW-0813">Transport</keyword>
<dbReference type="GO" id="GO:0044613">
    <property type="term" value="C:nuclear pore central transport channel"/>
    <property type="evidence" value="ECO:0007669"/>
    <property type="project" value="TreeGrafter"/>
</dbReference>
<keyword evidence="4" id="KW-0509">mRNA transport</keyword>
<keyword evidence="9" id="KW-0175">Coiled coil</keyword>
<evidence type="ECO:0000256" key="5">
    <source>
        <dbReference type="ARBA" id="ARBA00022927"/>
    </source>
</evidence>
<keyword evidence="13" id="KW-1185">Reference proteome</keyword>
<dbReference type="Proteomes" id="UP001152759">
    <property type="component" value="Chromosome 8"/>
</dbReference>
<feature type="coiled-coil region" evidence="9">
    <location>
        <begin position="142"/>
        <end position="204"/>
    </location>
</feature>
<evidence type="ECO:0000256" key="3">
    <source>
        <dbReference type="ARBA" id="ARBA00022448"/>
    </source>
</evidence>
<evidence type="ECO:0000256" key="8">
    <source>
        <dbReference type="ARBA" id="ARBA00023242"/>
    </source>
</evidence>
<evidence type="ECO:0000256" key="9">
    <source>
        <dbReference type="SAM" id="Coils"/>
    </source>
</evidence>